<dbReference type="EMBL" id="JBEDUW010000006">
    <property type="protein sequence ID" value="KAK9923765.1"/>
    <property type="molecule type" value="Genomic_DNA"/>
</dbReference>
<keyword evidence="8" id="KW-1185">Reference proteome</keyword>
<dbReference type="InterPro" id="IPR011990">
    <property type="entry name" value="TPR-like_helical_dom_sf"/>
</dbReference>
<dbReference type="PANTHER" id="PTHR19980">
    <property type="entry name" value="RNA CLEAVAGE STIMULATION FACTOR"/>
    <property type="match status" value="1"/>
</dbReference>
<dbReference type="PANTHER" id="PTHR19980:SF0">
    <property type="entry name" value="CLEAVAGE STIMULATION FACTOR SUBUNIT 3"/>
    <property type="match status" value="1"/>
</dbReference>
<feature type="compositionally biased region" description="Basic and acidic residues" evidence="5">
    <location>
        <begin position="646"/>
        <end position="660"/>
    </location>
</feature>
<evidence type="ECO:0000256" key="3">
    <source>
        <dbReference type="ARBA" id="ARBA00023242"/>
    </source>
</evidence>
<evidence type="ECO:0000259" key="6">
    <source>
        <dbReference type="Pfam" id="PF05843"/>
    </source>
</evidence>
<feature type="repeat" description="TPR" evidence="4">
    <location>
        <begin position="259"/>
        <end position="292"/>
    </location>
</feature>
<dbReference type="Pfam" id="PF05843">
    <property type="entry name" value="Suf"/>
    <property type="match status" value="1"/>
</dbReference>
<dbReference type="SMART" id="SM00386">
    <property type="entry name" value="HAT"/>
    <property type="match status" value="9"/>
</dbReference>
<dbReference type="InterPro" id="IPR019734">
    <property type="entry name" value="TPR_rpt"/>
</dbReference>
<comment type="subcellular location">
    <subcellularLocation>
        <location evidence="1">Nucleus</location>
    </subcellularLocation>
</comment>
<protein>
    <recommendedName>
        <fullName evidence="6">Suppressor of forked domain-containing protein</fullName>
    </recommendedName>
</protein>
<feature type="compositionally biased region" description="Low complexity" evidence="5">
    <location>
        <begin position="672"/>
        <end position="687"/>
    </location>
</feature>
<keyword evidence="2" id="KW-0677">Repeat</keyword>
<dbReference type="GO" id="GO:0031124">
    <property type="term" value="P:mRNA 3'-end processing"/>
    <property type="evidence" value="ECO:0007669"/>
    <property type="project" value="InterPro"/>
</dbReference>
<evidence type="ECO:0000256" key="2">
    <source>
        <dbReference type="ARBA" id="ARBA00022737"/>
    </source>
</evidence>
<dbReference type="FunFam" id="1.25.40.1040:FF:000005">
    <property type="entry name" value="Cleavage stimulation factor subunit 77"/>
    <property type="match status" value="1"/>
</dbReference>
<comment type="caution">
    <text evidence="7">The sequence shown here is derived from an EMBL/GenBank/DDBJ whole genome shotgun (WGS) entry which is preliminary data.</text>
</comment>
<organism evidence="7 8">
    <name type="scientific">Rubus argutus</name>
    <name type="common">Southern blackberry</name>
    <dbReference type="NCBI Taxonomy" id="59490"/>
    <lineage>
        <taxon>Eukaryota</taxon>
        <taxon>Viridiplantae</taxon>
        <taxon>Streptophyta</taxon>
        <taxon>Embryophyta</taxon>
        <taxon>Tracheophyta</taxon>
        <taxon>Spermatophyta</taxon>
        <taxon>Magnoliopsida</taxon>
        <taxon>eudicotyledons</taxon>
        <taxon>Gunneridae</taxon>
        <taxon>Pentapetalae</taxon>
        <taxon>rosids</taxon>
        <taxon>fabids</taxon>
        <taxon>Rosales</taxon>
        <taxon>Rosaceae</taxon>
        <taxon>Rosoideae</taxon>
        <taxon>Rosoideae incertae sedis</taxon>
        <taxon>Rubus</taxon>
    </lineage>
</organism>
<dbReference type="GO" id="GO:0005634">
    <property type="term" value="C:nucleus"/>
    <property type="evidence" value="ECO:0007669"/>
    <property type="project" value="UniProtKB-SubCell"/>
</dbReference>
<evidence type="ECO:0000313" key="7">
    <source>
        <dbReference type="EMBL" id="KAK9923765.1"/>
    </source>
</evidence>
<dbReference type="GO" id="GO:0003729">
    <property type="term" value="F:mRNA binding"/>
    <property type="evidence" value="ECO:0007669"/>
    <property type="project" value="TreeGrafter"/>
</dbReference>
<dbReference type="PROSITE" id="PS50005">
    <property type="entry name" value="TPR"/>
    <property type="match status" value="1"/>
</dbReference>
<gene>
    <name evidence="7" type="ORF">M0R45_032166</name>
</gene>
<name>A0AAW1WFR4_RUBAR</name>
<dbReference type="InterPro" id="IPR003107">
    <property type="entry name" value="HAT"/>
</dbReference>
<dbReference type="SUPFAM" id="SSF48452">
    <property type="entry name" value="TPR-like"/>
    <property type="match status" value="1"/>
</dbReference>
<feature type="domain" description="Suppressor of forked" evidence="6">
    <location>
        <begin position="20"/>
        <end position="502"/>
    </location>
</feature>
<keyword evidence="4" id="KW-0802">TPR repeat</keyword>
<keyword evidence="3" id="KW-0539">Nucleus</keyword>
<dbReference type="InterPro" id="IPR008847">
    <property type="entry name" value="Suf"/>
</dbReference>
<evidence type="ECO:0000256" key="5">
    <source>
        <dbReference type="SAM" id="MobiDB-lite"/>
    </source>
</evidence>
<feature type="region of interest" description="Disordered" evidence="5">
    <location>
        <begin position="629"/>
        <end position="697"/>
    </location>
</feature>
<dbReference type="AlphaFoldDB" id="A0AAW1WFR4"/>
<evidence type="ECO:0000313" key="8">
    <source>
        <dbReference type="Proteomes" id="UP001457282"/>
    </source>
</evidence>
<reference evidence="7 8" key="1">
    <citation type="journal article" date="2023" name="G3 (Bethesda)">
        <title>A chromosome-length genome assembly and annotation of blackberry (Rubus argutus, cv. 'Hillquist').</title>
        <authorList>
            <person name="Bruna T."/>
            <person name="Aryal R."/>
            <person name="Dudchenko O."/>
            <person name="Sargent D.J."/>
            <person name="Mead D."/>
            <person name="Buti M."/>
            <person name="Cavallini A."/>
            <person name="Hytonen T."/>
            <person name="Andres J."/>
            <person name="Pham M."/>
            <person name="Weisz D."/>
            <person name="Mascagni F."/>
            <person name="Usai G."/>
            <person name="Natali L."/>
            <person name="Bassil N."/>
            <person name="Fernandez G.E."/>
            <person name="Lomsadze A."/>
            <person name="Armour M."/>
            <person name="Olukolu B."/>
            <person name="Poorten T."/>
            <person name="Britton C."/>
            <person name="Davik J."/>
            <person name="Ashrafi H."/>
            <person name="Aiden E.L."/>
            <person name="Borodovsky M."/>
            <person name="Worthington M."/>
        </authorList>
    </citation>
    <scope>NUCLEOTIDE SEQUENCE [LARGE SCALE GENOMIC DNA]</scope>
    <source>
        <strain evidence="7">PI 553951</strain>
    </source>
</reference>
<sequence>MDAKYNVQAASYQANQARRLPITEAAPIYERLLTVFPTAAKHWNQYAEAQMAANNNEATKNIFTRCLMNCLHVPLWFTYINFIRKVNANNGEDGQELTRKAFDFSLNYVGEDIASGPVWLEYIKFLKSLQGNHIVSLRKVYQKAIVSPNHYMDELWIDYQNFERSINKDLAKVLLSEYSQKFNTAKAIYWERKKLAGEIDWGMLAVPPTGSPKEELQCLAWKKLLAFDKENRQRIDIESSNKRVVLTYEQCLMYLYHYPDMWYEYAMWLAKCGSVDAAVKVFERALKALPDSEMLRYAYAELEESRGAMKPAKKIYESLLGDGGVNTTPGLAQIQFLRFLRRTEGTEAARSYFLEARKTPNCTYNVYVAYATIALCLDKDSKLARNVFEAGMQQFMHDPEYILEYVDLLIRLNDDINTRALFERALCSMPPERSVELWNRFSKFEQTYGTLASMLKVEQRKKAALSRIGGEEAPSSSLDTSLQDVVLRYSFRNLCPCSTKDLAHLTRQESRAKNMNKKVESSFTMLTEPKPFVTDSAVPMFAKVVYPATIQTTTSTAVVPNPGILSQQPGDGNLQITTAVVGGDPKFDEILKTTPALVGFLANMPQQVEGPTPEADVVLSFVLRSDIPSNSTSRKRKANEREDDDTMLKRQLDHPLDAFKMRQLQKSRLTASQTGSASYGSSSCSSGDHTVVTRNTI</sequence>
<dbReference type="Gene3D" id="1.25.40.1040">
    <property type="match status" value="1"/>
</dbReference>
<dbReference type="Proteomes" id="UP001457282">
    <property type="component" value="Unassembled WGS sequence"/>
</dbReference>
<dbReference type="InterPro" id="IPR045243">
    <property type="entry name" value="Rna14-like"/>
</dbReference>
<evidence type="ECO:0000256" key="4">
    <source>
        <dbReference type="PROSITE-ProRule" id="PRU00339"/>
    </source>
</evidence>
<evidence type="ECO:0000256" key="1">
    <source>
        <dbReference type="ARBA" id="ARBA00004123"/>
    </source>
</evidence>
<accession>A0AAW1WFR4</accession>
<proteinExistence type="predicted"/>